<dbReference type="Proteomes" id="UP000762676">
    <property type="component" value="Unassembled WGS sequence"/>
</dbReference>
<dbReference type="Pfam" id="PF00653">
    <property type="entry name" value="BIR"/>
    <property type="match status" value="1"/>
</dbReference>
<proteinExistence type="predicted"/>
<dbReference type="GO" id="GO:0005737">
    <property type="term" value="C:cytoplasm"/>
    <property type="evidence" value="ECO:0007669"/>
    <property type="project" value="TreeGrafter"/>
</dbReference>
<dbReference type="EMBL" id="BMAT01005202">
    <property type="protein sequence ID" value="GFR89071.1"/>
    <property type="molecule type" value="Genomic_DNA"/>
</dbReference>
<evidence type="ECO:0000313" key="3">
    <source>
        <dbReference type="Proteomes" id="UP000762676"/>
    </source>
</evidence>
<dbReference type="AlphaFoldDB" id="A0AAV4GVG8"/>
<dbReference type="GO" id="GO:0043027">
    <property type="term" value="F:cysteine-type endopeptidase inhibitor activity involved in apoptotic process"/>
    <property type="evidence" value="ECO:0007669"/>
    <property type="project" value="TreeGrafter"/>
</dbReference>
<dbReference type="GO" id="GO:0043066">
    <property type="term" value="P:negative regulation of apoptotic process"/>
    <property type="evidence" value="ECO:0007669"/>
    <property type="project" value="TreeGrafter"/>
</dbReference>
<comment type="caution">
    <text evidence="2">The sequence shown here is derived from an EMBL/GenBank/DDBJ whole genome shotgun (WGS) entry which is preliminary data.</text>
</comment>
<sequence length="196" mass="22218">MENLGNNAHGMDIGPGVGGLWTHRQNENQTPSSDDGRMLVQVVSGVRADGVIEYEPMSVVRPPSGVFYEPLDYGTVPQGLLPATSRRPLYHETNRLSTFYSRWSIEYCVAPQDLARDGFYYVGPGDKVRCIFCQKHVWGWEPGDSVTAEHRRLYPNCPFILGRCAKMNVPLNPPEDILFYTYNVNVRLNREEGKEH</sequence>
<dbReference type="PROSITE" id="PS50143">
    <property type="entry name" value="BIR_REPEAT_2"/>
    <property type="match status" value="1"/>
</dbReference>
<dbReference type="PANTHER" id="PTHR10044">
    <property type="entry name" value="INHIBITOR OF APOPTOSIS"/>
    <property type="match status" value="1"/>
</dbReference>
<dbReference type="PANTHER" id="PTHR10044:SF139">
    <property type="entry name" value="DEATH-ASSOCIATED INHIBITOR OF APOPTOSIS 2"/>
    <property type="match status" value="1"/>
</dbReference>
<name>A0AAV4GVG8_9GAST</name>
<dbReference type="CDD" id="cd00022">
    <property type="entry name" value="BIR"/>
    <property type="match status" value="1"/>
</dbReference>
<dbReference type="InterPro" id="IPR001370">
    <property type="entry name" value="BIR_rpt"/>
</dbReference>
<protein>
    <submittedName>
        <fullName evidence="2">Baculoviral IAP repeat-containing protein 7-like</fullName>
    </submittedName>
</protein>
<dbReference type="SMART" id="SM00238">
    <property type="entry name" value="BIR"/>
    <property type="match status" value="1"/>
</dbReference>
<organism evidence="2 3">
    <name type="scientific">Elysia marginata</name>
    <dbReference type="NCBI Taxonomy" id="1093978"/>
    <lineage>
        <taxon>Eukaryota</taxon>
        <taxon>Metazoa</taxon>
        <taxon>Spiralia</taxon>
        <taxon>Lophotrochozoa</taxon>
        <taxon>Mollusca</taxon>
        <taxon>Gastropoda</taxon>
        <taxon>Heterobranchia</taxon>
        <taxon>Euthyneura</taxon>
        <taxon>Panpulmonata</taxon>
        <taxon>Sacoglossa</taxon>
        <taxon>Placobranchoidea</taxon>
        <taxon>Plakobranchidae</taxon>
        <taxon>Elysia</taxon>
    </lineage>
</organism>
<gene>
    <name evidence="2" type="ORF">ElyMa_002534000</name>
</gene>
<evidence type="ECO:0000256" key="1">
    <source>
        <dbReference type="SAM" id="MobiDB-lite"/>
    </source>
</evidence>
<dbReference type="Gene3D" id="1.10.1170.10">
    <property type="entry name" value="Inhibitor Of Apoptosis Protein (2mihbC-IAP-1), Chain A"/>
    <property type="match status" value="1"/>
</dbReference>
<reference evidence="2 3" key="1">
    <citation type="journal article" date="2021" name="Elife">
        <title>Chloroplast acquisition without the gene transfer in kleptoplastic sea slugs, Plakobranchus ocellatus.</title>
        <authorList>
            <person name="Maeda T."/>
            <person name="Takahashi S."/>
            <person name="Yoshida T."/>
            <person name="Shimamura S."/>
            <person name="Takaki Y."/>
            <person name="Nagai Y."/>
            <person name="Toyoda A."/>
            <person name="Suzuki Y."/>
            <person name="Arimoto A."/>
            <person name="Ishii H."/>
            <person name="Satoh N."/>
            <person name="Nishiyama T."/>
            <person name="Hasebe M."/>
            <person name="Maruyama T."/>
            <person name="Minagawa J."/>
            <person name="Obokata J."/>
            <person name="Shigenobu S."/>
        </authorList>
    </citation>
    <scope>NUCLEOTIDE SEQUENCE [LARGE SCALE GENOMIC DNA]</scope>
</reference>
<feature type="region of interest" description="Disordered" evidence="1">
    <location>
        <begin position="1"/>
        <end position="36"/>
    </location>
</feature>
<dbReference type="InterPro" id="IPR050784">
    <property type="entry name" value="IAP"/>
</dbReference>
<evidence type="ECO:0000313" key="2">
    <source>
        <dbReference type="EMBL" id="GFR89071.1"/>
    </source>
</evidence>
<keyword evidence="3" id="KW-1185">Reference proteome</keyword>
<dbReference type="GO" id="GO:0051726">
    <property type="term" value="P:regulation of cell cycle"/>
    <property type="evidence" value="ECO:0007669"/>
    <property type="project" value="TreeGrafter"/>
</dbReference>
<dbReference type="GO" id="GO:0005634">
    <property type="term" value="C:nucleus"/>
    <property type="evidence" value="ECO:0007669"/>
    <property type="project" value="TreeGrafter"/>
</dbReference>
<accession>A0AAV4GVG8</accession>
<dbReference type="SUPFAM" id="SSF57924">
    <property type="entry name" value="Inhibitor of apoptosis (IAP) repeat"/>
    <property type="match status" value="1"/>
</dbReference>